<dbReference type="PANTHER" id="PTHR46211:SF1">
    <property type="entry name" value="GLYCEROPHOSPHODIESTER PHOSPHODIESTERASE, CYTOPLASMIC"/>
    <property type="match status" value="1"/>
</dbReference>
<dbReference type="AlphaFoldDB" id="A0A7W7YPG3"/>
<feature type="domain" description="GP-PDE" evidence="2">
    <location>
        <begin position="19"/>
        <end position="261"/>
    </location>
</feature>
<name>A0A7W7YPG3_9BACT</name>
<feature type="chain" id="PRO_5030943412" evidence="1">
    <location>
        <begin position="19"/>
        <end position="263"/>
    </location>
</feature>
<dbReference type="PANTHER" id="PTHR46211">
    <property type="entry name" value="GLYCEROPHOSPHORYL DIESTER PHOSPHODIESTERASE"/>
    <property type="match status" value="1"/>
</dbReference>
<keyword evidence="1" id="KW-0732">Signal</keyword>
<accession>A0A7W7YPG3</accession>
<evidence type="ECO:0000313" key="4">
    <source>
        <dbReference type="Proteomes" id="UP000534294"/>
    </source>
</evidence>
<comment type="caution">
    <text evidence="3">The sequence shown here is derived from an EMBL/GenBank/DDBJ whole genome shotgun (WGS) entry which is preliminary data.</text>
</comment>
<protein>
    <submittedName>
        <fullName evidence="3">Glycerophosphoryl diester phosphodiesterase</fullName>
        <ecNumber evidence="3">3.1.4.46</ecNumber>
    </submittedName>
</protein>
<dbReference type="SUPFAM" id="SSF51695">
    <property type="entry name" value="PLC-like phosphodiesterases"/>
    <property type="match status" value="1"/>
</dbReference>
<dbReference type="EC" id="3.1.4.46" evidence="3"/>
<gene>
    <name evidence="3" type="ORF">HNQ64_004202</name>
</gene>
<dbReference type="InterPro" id="IPR030395">
    <property type="entry name" value="GP_PDE_dom"/>
</dbReference>
<keyword evidence="3" id="KW-0378">Hydrolase</keyword>
<evidence type="ECO:0000259" key="2">
    <source>
        <dbReference type="PROSITE" id="PS51704"/>
    </source>
</evidence>
<sequence length="263" mass="29032">MRVLSLLLLSLLSANVSATEIVAHRGFSQRAPENTVAAFNLAWEHESDACELDLYLTKDGEIAILHDADTKRTTGVAKIVKESTLAELQALDAGSWKAKGYKGEKIPTLIESLKTMPIGKKRFFLEVKCGPEVVPVLAKQLKTWRPRAGQLCIIAFDRTVAQEAKKALPWMKVYRLSSEKTKDKKPVDLTQLIADTKADGLDGLDLGLKWAWNEALVKQVKDAGLELYVWTVNKPADVKRLAALGVDGITTDDPVMVRIALKK</sequence>
<feature type="signal peptide" evidence="1">
    <location>
        <begin position="1"/>
        <end position="18"/>
    </location>
</feature>
<organism evidence="3 4">
    <name type="scientific">Prosthecobacter dejongeii</name>
    <dbReference type="NCBI Taxonomy" id="48465"/>
    <lineage>
        <taxon>Bacteria</taxon>
        <taxon>Pseudomonadati</taxon>
        <taxon>Verrucomicrobiota</taxon>
        <taxon>Verrucomicrobiia</taxon>
        <taxon>Verrucomicrobiales</taxon>
        <taxon>Verrucomicrobiaceae</taxon>
        <taxon>Prosthecobacter</taxon>
    </lineage>
</organism>
<reference evidence="3 4" key="1">
    <citation type="submission" date="2020-08" db="EMBL/GenBank/DDBJ databases">
        <title>Genomic Encyclopedia of Type Strains, Phase IV (KMG-IV): sequencing the most valuable type-strain genomes for metagenomic binning, comparative biology and taxonomic classification.</title>
        <authorList>
            <person name="Goeker M."/>
        </authorList>
    </citation>
    <scope>NUCLEOTIDE SEQUENCE [LARGE SCALE GENOMIC DNA]</scope>
    <source>
        <strain evidence="3 4">DSM 12251</strain>
    </source>
</reference>
<dbReference type="RefSeq" id="WP_184212139.1">
    <property type="nucleotide sequence ID" value="NZ_JACHIF010000010.1"/>
</dbReference>
<dbReference type="GO" id="GO:0006629">
    <property type="term" value="P:lipid metabolic process"/>
    <property type="evidence" value="ECO:0007669"/>
    <property type="project" value="InterPro"/>
</dbReference>
<dbReference type="InterPro" id="IPR017946">
    <property type="entry name" value="PLC-like_Pdiesterase_TIM-brl"/>
</dbReference>
<dbReference type="EMBL" id="JACHIF010000010">
    <property type="protein sequence ID" value="MBB5039924.1"/>
    <property type="molecule type" value="Genomic_DNA"/>
</dbReference>
<keyword evidence="4" id="KW-1185">Reference proteome</keyword>
<proteinExistence type="predicted"/>
<dbReference type="Pfam" id="PF03009">
    <property type="entry name" value="GDPD"/>
    <property type="match status" value="1"/>
</dbReference>
<dbReference type="Gene3D" id="3.20.20.190">
    <property type="entry name" value="Phosphatidylinositol (PI) phosphodiesterase"/>
    <property type="match status" value="1"/>
</dbReference>
<dbReference type="GO" id="GO:0008889">
    <property type="term" value="F:glycerophosphodiester phosphodiesterase activity"/>
    <property type="evidence" value="ECO:0007669"/>
    <property type="project" value="UniProtKB-EC"/>
</dbReference>
<dbReference type="PROSITE" id="PS51704">
    <property type="entry name" value="GP_PDE"/>
    <property type="match status" value="1"/>
</dbReference>
<evidence type="ECO:0000256" key="1">
    <source>
        <dbReference type="SAM" id="SignalP"/>
    </source>
</evidence>
<dbReference type="Proteomes" id="UP000534294">
    <property type="component" value="Unassembled WGS sequence"/>
</dbReference>
<evidence type="ECO:0000313" key="3">
    <source>
        <dbReference type="EMBL" id="MBB5039924.1"/>
    </source>
</evidence>